<dbReference type="InterPro" id="IPR032675">
    <property type="entry name" value="LRR_dom_sf"/>
</dbReference>
<organism evidence="6 7">
    <name type="scientific">Cylindrotheca closterium</name>
    <dbReference type="NCBI Taxonomy" id="2856"/>
    <lineage>
        <taxon>Eukaryota</taxon>
        <taxon>Sar</taxon>
        <taxon>Stramenopiles</taxon>
        <taxon>Ochrophyta</taxon>
        <taxon>Bacillariophyta</taxon>
        <taxon>Bacillariophyceae</taxon>
        <taxon>Bacillariophycidae</taxon>
        <taxon>Bacillariales</taxon>
        <taxon>Bacillariaceae</taxon>
        <taxon>Cylindrotheca</taxon>
    </lineage>
</organism>
<gene>
    <name evidence="6" type="ORF">CYCCA115_LOCUS17787</name>
</gene>
<evidence type="ECO:0000256" key="1">
    <source>
        <dbReference type="ARBA" id="ARBA00022614"/>
    </source>
</evidence>
<dbReference type="SUPFAM" id="SSF52058">
    <property type="entry name" value="L domain-like"/>
    <property type="match status" value="2"/>
</dbReference>
<keyword evidence="7" id="KW-1185">Reference proteome</keyword>
<evidence type="ECO:0000256" key="5">
    <source>
        <dbReference type="SAM" id="Phobius"/>
    </source>
</evidence>
<dbReference type="SMART" id="SM00369">
    <property type="entry name" value="LRR_TYP"/>
    <property type="match status" value="5"/>
</dbReference>
<evidence type="ECO:0000256" key="3">
    <source>
        <dbReference type="ARBA" id="ARBA00023136"/>
    </source>
</evidence>
<sequence>MMEENEHNPGDLELHEHDQLPNVEEYKASIGHNGSKKQEASPSKPDPDGHDGIFLTNDHAGEPFMIDDMEEGDEIIQEDYHEIPRLGQFKKSQARLPWSRGCWKFCCLMSFLLLVAVTLGLLLTSPEEEKEFWHFIQGDTNGYRAVRNYVTDVAKLTDPDIFNGLESPQYFAAQWLAHGDSLAMEVPVNEDSQYSQRYAMAVLYFSLNGPEWNHNYNFLSPDHVCAWYQEFEVISGADQDLDQEFKLYGVHECKPEDGKLVAHAIYLPANGLNGTIPAEIKALGQLESLEIEANDGLTGNLPSILSEMTSLKHLMLQFCNLEGKIPTWIGKLTNLESLGLGGNALTGTVPTELGSLTRLNLLGLDRNQLYGNIDVFGPISNLRSLYIDSNYISGSITAAWMGNFPLLEELDLSDNVISGQLPSDFFDLSNRVNLQVVDLHGNQLVGDIPTPATENTVMTFLSLHENKFENAVPDLVKLRALRHVDLSSNRLTGKLPQSMGLMSNLEYLFAGTNSFDQGRIPFWLLELTNLRELSLKESQLTGVIPATIFTYLTKLQFLDFHLNSLTGQVPEDVSKLTDLRHLLLKMNKLNGNIPETISQMTNLEVFLIEQNGFSGDTDPICSSPDMNIQAFVSDCGDDPPSIVCTCCTTCCSVADALCNTFEFNWKANLDPVSHYGYRRQRYNYDTEMTIVP</sequence>
<dbReference type="Gene3D" id="3.80.10.10">
    <property type="entry name" value="Ribonuclease Inhibitor"/>
    <property type="match status" value="2"/>
</dbReference>
<dbReference type="PANTHER" id="PTHR48007:SF73">
    <property type="entry name" value="LEUCINE-RICH REPEAT-CONTAINING N-TERMINAL PLANT-TYPE DOMAIN-CONTAINING PROTEIN"/>
    <property type="match status" value="1"/>
</dbReference>
<dbReference type="PANTHER" id="PTHR48007">
    <property type="entry name" value="LEUCINE-RICH REPEAT RECEPTOR-LIKE PROTEIN KINASE PXC1"/>
    <property type="match status" value="1"/>
</dbReference>
<dbReference type="InterPro" id="IPR001611">
    <property type="entry name" value="Leu-rich_rpt"/>
</dbReference>
<evidence type="ECO:0000313" key="7">
    <source>
        <dbReference type="Proteomes" id="UP001295423"/>
    </source>
</evidence>
<dbReference type="InterPro" id="IPR003591">
    <property type="entry name" value="Leu-rich_rpt_typical-subtyp"/>
</dbReference>
<name>A0AAD2G0U9_9STRA</name>
<accession>A0AAD2G0U9</accession>
<dbReference type="EMBL" id="CAKOGP040001992">
    <property type="protein sequence ID" value="CAJ1959365.1"/>
    <property type="molecule type" value="Genomic_DNA"/>
</dbReference>
<evidence type="ECO:0008006" key="8">
    <source>
        <dbReference type="Google" id="ProtNLM"/>
    </source>
</evidence>
<dbReference type="FunFam" id="3.80.10.10:FF:000383">
    <property type="entry name" value="Leucine-rich repeat receptor protein kinase EMS1"/>
    <property type="match status" value="1"/>
</dbReference>
<evidence type="ECO:0000256" key="2">
    <source>
        <dbReference type="ARBA" id="ARBA00022737"/>
    </source>
</evidence>
<feature type="transmembrane region" description="Helical" evidence="5">
    <location>
        <begin position="101"/>
        <end position="123"/>
    </location>
</feature>
<proteinExistence type="predicted"/>
<keyword evidence="3 5" id="KW-0472">Membrane</keyword>
<keyword evidence="1" id="KW-0433">Leucine-rich repeat</keyword>
<evidence type="ECO:0000313" key="6">
    <source>
        <dbReference type="EMBL" id="CAJ1959365.1"/>
    </source>
</evidence>
<keyword evidence="5" id="KW-1133">Transmembrane helix</keyword>
<dbReference type="InterPro" id="IPR046959">
    <property type="entry name" value="PRK1-6/SRF4-like"/>
</dbReference>
<comment type="caution">
    <text evidence="6">The sequence shown here is derived from an EMBL/GenBank/DDBJ whole genome shotgun (WGS) entry which is preliminary data.</text>
</comment>
<dbReference type="FunFam" id="3.80.10.10:FF:000095">
    <property type="entry name" value="LRR receptor-like serine/threonine-protein kinase GSO1"/>
    <property type="match status" value="1"/>
</dbReference>
<reference evidence="6" key="1">
    <citation type="submission" date="2023-08" db="EMBL/GenBank/DDBJ databases">
        <authorList>
            <person name="Audoor S."/>
            <person name="Bilcke G."/>
        </authorList>
    </citation>
    <scope>NUCLEOTIDE SEQUENCE</scope>
</reference>
<feature type="compositionally biased region" description="Basic and acidic residues" evidence="4">
    <location>
        <begin position="1"/>
        <end position="27"/>
    </location>
</feature>
<dbReference type="Pfam" id="PF13855">
    <property type="entry name" value="LRR_8"/>
    <property type="match status" value="3"/>
</dbReference>
<evidence type="ECO:0000256" key="4">
    <source>
        <dbReference type="SAM" id="MobiDB-lite"/>
    </source>
</evidence>
<keyword evidence="5" id="KW-0812">Transmembrane</keyword>
<dbReference type="AlphaFoldDB" id="A0AAD2G0U9"/>
<feature type="region of interest" description="Disordered" evidence="4">
    <location>
        <begin position="1"/>
        <end position="57"/>
    </location>
</feature>
<dbReference type="Proteomes" id="UP001295423">
    <property type="component" value="Unassembled WGS sequence"/>
</dbReference>
<protein>
    <recommendedName>
        <fullName evidence="8">L domain-like protein</fullName>
    </recommendedName>
</protein>
<keyword evidence="2" id="KW-0677">Repeat</keyword>
<dbReference type="Pfam" id="PF00560">
    <property type="entry name" value="LRR_1"/>
    <property type="match status" value="1"/>
</dbReference>